<keyword evidence="4" id="KW-1133">Transmembrane helix</keyword>
<protein>
    <recommendedName>
        <fullName evidence="7">Dolichyl-phosphate-mannose--protein mannosyltransferase</fullName>
    </recommendedName>
</protein>
<dbReference type="Gene3D" id="1.25.40.10">
    <property type="entry name" value="Tetratricopeptide repeat domain"/>
    <property type="match status" value="3"/>
</dbReference>
<dbReference type="SMART" id="SM00028">
    <property type="entry name" value="TPR"/>
    <property type="match status" value="7"/>
</dbReference>
<feature type="transmembrane region" description="Helical" evidence="4">
    <location>
        <begin position="164"/>
        <end position="183"/>
    </location>
</feature>
<evidence type="ECO:0000256" key="4">
    <source>
        <dbReference type="SAM" id="Phobius"/>
    </source>
</evidence>
<keyword evidence="6" id="KW-1185">Reference proteome</keyword>
<evidence type="ECO:0000256" key="3">
    <source>
        <dbReference type="PROSITE-ProRule" id="PRU00339"/>
    </source>
</evidence>
<dbReference type="SUPFAM" id="SSF48452">
    <property type="entry name" value="TPR-like"/>
    <property type="match status" value="1"/>
</dbReference>
<dbReference type="PANTHER" id="PTHR44227:SF3">
    <property type="entry name" value="PROTEIN O-MANNOSYL-TRANSFERASE TMTC4"/>
    <property type="match status" value="1"/>
</dbReference>
<feature type="non-terminal residue" evidence="5">
    <location>
        <position position="1"/>
    </location>
</feature>
<keyword evidence="2 3" id="KW-0802">TPR repeat</keyword>
<keyword evidence="1" id="KW-0677">Repeat</keyword>
<dbReference type="InterPro" id="IPR011990">
    <property type="entry name" value="TPR-like_helical_dom_sf"/>
</dbReference>
<dbReference type="Proteomes" id="UP000837857">
    <property type="component" value="Chromosome 5"/>
</dbReference>
<evidence type="ECO:0008006" key="7">
    <source>
        <dbReference type="Google" id="ProtNLM"/>
    </source>
</evidence>
<evidence type="ECO:0000256" key="2">
    <source>
        <dbReference type="ARBA" id="ARBA00022803"/>
    </source>
</evidence>
<proteinExistence type="predicted"/>
<reference evidence="5" key="1">
    <citation type="submission" date="2022-03" db="EMBL/GenBank/DDBJ databases">
        <authorList>
            <person name="Martin H S."/>
        </authorList>
    </citation>
    <scope>NUCLEOTIDE SEQUENCE</scope>
</reference>
<dbReference type="Pfam" id="PF13424">
    <property type="entry name" value="TPR_12"/>
    <property type="match status" value="1"/>
</dbReference>
<dbReference type="PANTHER" id="PTHR44227">
    <property type="match status" value="1"/>
</dbReference>
<evidence type="ECO:0000313" key="6">
    <source>
        <dbReference type="Proteomes" id="UP000837857"/>
    </source>
</evidence>
<gene>
    <name evidence="5" type="ORF">IPOD504_LOCUS14477</name>
</gene>
<dbReference type="InterPro" id="IPR052346">
    <property type="entry name" value="O-mannosyl-transferase_TMTC"/>
</dbReference>
<accession>A0ABN8J431</accession>
<evidence type="ECO:0000256" key="1">
    <source>
        <dbReference type="ARBA" id="ARBA00022737"/>
    </source>
</evidence>
<keyword evidence="4" id="KW-0812">Transmembrane</keyword>
<keyword evidence="4" id="KW-0472">Membrane</keyword>
<dbReference type="EMBL" id="OW152817">
    <property type="protein sequence ID" value="CAH2068651.1"/>
    <property type="molecule type" value="Genomic_DNA"/>
</dbReference>
<evidence type="ECO:0000313" key="5">
    <source>
        <dbReference type="EMBL" id="CAH2068651.1"/>
    </source>
</evidence>
<dbReference type="InterPro" id="IPR019734">
    <property type="entry name" value="TPR_rpt"/>
</dbReference>
<feature type="transmembrane region" description="Helical" evidence="4">
    <location>
        <begin position="136"/>
        <end position="158"/>
    </location>
</feature>
<feature type="repeat" description="TPR" evidence="3">
    <location>
        <begin position="440"/>
        <end position="473"/>
    </location>
</feature>
<organism evidence="5 6">
    <name type="scientific">Iphiclides podalirius</name>
    <name type="common">scarce swallowtail</name>
    <dbReference type="NCBI Taxonomy" id="110791"/>
    <lineage>
        <taxon>Eukaryota</taxon>
        <taxon>Metazoa</taxon>
        <taxon>Ecdysozoa</taxon>
        <taxon>Arthropoda</taxon>
        <taxon>Hexapoda</taxon>
        <taxon>Insecta</taxon>
        <taxon>Pterygota</taxon>
        <taxon>Neoptera</taxon>
        <taxon>Endopterygota</taxon>
        <taxon>Lepidoptera</taxon>
        <taxon>Glossata</taxon>
        <taxon>Ditrysia</taxon>
        <taxon>Papilionoidea</taxon>
        <taxon>Papilionidae</taxon>
        <taxon>Papilioninae</taxon>
        <taxon>Iphiclides</taxon>
    </lineage>
</organism>
<dbReference type="Pfam" id="PF13181">
    <property type="entry name" value="TPR_8"/>
    <property type="match status" value="3"/>
</dbReference>
<feature type="repeat" description="TPR" evidence="3">
    <location>
        <begin position="404"/>
        <end position="437"/>
    </location>
</feature>
<feature type="transmembrane region" description="Helical" evidence="4">
    <location>
        <begin position="108"/>
        <end position="129"/>
    </location>
</feature>
<dbReference type="PROSITE" id="PS50005">
    <property type="entry name" value="TPR"/>
    <property type="match status" value="3"/>
</dbReference>
<feature type="transmembrane region" description="Helical" evidence="4">
    <location>
        <begin position="190"/>
        <end position="207"/>
    </location>
</feature>
<name>A0ABN8J431_9NEOP</name>
<feature type="repeat" description="TPR" evidence="3">
    <location>
        <begin position="336"/>
        <end position="369"/>
    </location>
</feature>
<sequence length="485" mass="55801">MNIVLDAEEANEFGISQLVPSTTRSLIFAVLLIEQDHQYGLRREDIMTQTFFMQHKLISKNPQAIVNNKDVISEDWLSLFDNDFWGTNIKSNLSHKSYRPLTILSFRLNYIISENGITILGFCIVYEVISLPRLMILATSLLIIPYLPAANILFPVGFVIAERILYLPSAGYCLLIAISINKLCCTNKKVYKVVITAYVFLISIYSLKSYRRSFDWQSEYSLFINGLSVCPLNAKVRYNVAKVADARQNTTWALLEYKEAITLYPEYYQAMNNLANLLKNQKQFDEAEFYLRKAVSLKEDFPAAWMNLGIVLANTKRFHESEMAYLKALRYRRNYPDCLYNLGNLYLEMNNTDAASVSWFAAISINPKHAYAWTNLIAMLDNTGQTDKALEIIPKALDELPETPSLIFAIANVYGRINQFELAEAHFKKAIELFNHKVQAIHFANIGVLYHRWKKYDLAKLMYKRALQIDPMFKSAKKNLALLLN</sequence>